<dbReference type="WBParaSite" id="EgrG_002039900">
    <property type="protein sequence ID" value="EgrG_002039900"/>
    <property type="gene ID" value="EgrG_002039900"/>
</dbReference>
<dbReference type="EMBL" id="LK028590">
    <property type="protein sequence ID" value="CDS23365.1"/>
    <property type="molecule type" value="Genomic_DNA"/>
</dbReference>
<dbReference type="AlphaFoldDB" id="A0A068WY33"/>
<organism evidence="2">
    <name type="scientific">Echinococcus granulosus</name>
    <name type="common">Hydatid tapeworm</name>
    <dbReference type="NCBI Taxonomy" id="6210"/>
    <lineage>
        <taxon>Eukaryota</taxon>
        <taxon>Metazoa</taxon>
        <taxon>Spiralia</taxon>
        <taxon>Lophotrochozoa</taxon>
        <taxon>Platyhelminthes</taxon>
        <taxon>Cestoda</taxon>
        <taxon>Eucestoda</taxon>
        <taxon>Cyclophyllidea</taxon>
        <taxon>Taeniidae</taxon>
        <taxon>Echinococcus</taxon>
        <taxon>Echinococcus granulosus group</taxon>
    </lineage>
</organism>
<reference evidence="2 3" key="1">
    <citation type="journal article" date="2013" name="Nature">
        <title>The genomes of four tapeworm species reveal adaptations to parasitism.</title>
        <authorList>
            <person name="Tsai I.J."/>
            <person name="Zarowiecki M."/>
            <person name="Holroyd N."/>
            <person name="Garciarrubio A."/>
            <person name="Sanchez-Flores A."/>
            <person name="Brooks K.L."/>
            <person name="Tracey A."/>
            <person name="Bobes R.J."/>
            <person name="Fragoso G."/>
            <person name="Sciutto E."/>
            <person name="Aslett M."/>
            <person name="Beasley H."/>
            <person name="Bennett H.M."/>
            <person name="Cai J."/>
            <person name="Camicia F."/>
            <person name="Clark R."/>
            <person name="Cucher M."/>
            <person name="De Silva N."/>
            <person name="Day T.A."/>
            <person name="Deplazes P."/>
            <person name="Estrada K."/>
            <person name="Fernandez C."/>
            <person name="Holland P.W."/>
            <person name="Hou J."/>
            <person name="Hu S."/>
            <person name="Huckvale T."/>
            <person name="Hung S.S."/>
            <person name="Kamenetzky L."/>
            <person name="Keane J.A."/>
            <person name="Kiss F."/>
            <person name="Koziol U."/>
            <person name="Lambert O."/>
            <person name="Liu K."/>
            <person name="Luo X."/>
            <person name="Luo Y."/>
            <person name="Macchiaroli N."/>
            <person name="Nichol S."/>
            <person name="Paps J."/>
            <person name="Parkinson J."/>
            <person name="Pouchkina-Stantcheva N."/>
            <person name="Riddiford N."/>
            <person name="Rosenzvit M."/>
            <person name="Salinas G."/>
            <person name="Wasmuth J.D."/>
            <person name="Zamanian M."/>
            <person name="Zheng Y."/>
            <person name="Cai X."/>
            <person name="Soberon X."/>
            <person name="Olson P.D."/>
            <person name="Laclette J.P."/>
            <person name="Brehm K."/>
            <person name="Berriman M."/>
            <person name="Garciarrubio A."/>
            <person name="Bobes R.J."/>
            <person name="Fragoso G."/>
            <person name="Sanchez-Flores A."/>
            <person name="Estrada K."/>
            <person name="Cevallos M.A."/>
            <person name="Morett E."/>
            <person name="Gonzalez V."/>
            <person name="Portillo T."/>
            <person name="Ochoa-Leyva A."/>
            <person name="Jose M.V."/>
            <person name="Sciutto E."/>
            <person name="Landa A."/>
            <person name="Jimenez L."/>
            <person name="Valdes V."/>
            <person name="Carrero J.C."/>
            <person name="Larralde C."/>
            <person name="Morales-Montor J."/>
            <person name="Limon-Lason J."/>
            <person name="Soberon X."/>
            <person name="Laclette J.P."/>
        </authorList>
    </citation>
    <scope>NUCLEOTIDE SEQUENCE [LARGE SCALE GENOMIC DNA]</scope>
</reference>
<keyword evidence="1" id="KW-1133">Transmembrane helix</keyword>
<sequence length="80" mass="8823">MDTFPYNYPLQGSQASENVHSRASQLLVYPSPLNNSPSTHVVTSHKHVSLSPRFKRLLVIATTLPLLPLILVICSTLSPQ</sequence>
<reference evidence="4" key="3">
    <citation type="submission" date="2020-10" db="UniProtKB">
        <authorList>
            <consortium name="WormBaseParasite"/>
        </authorList>
    </citation>
    <scope>IDENTIFICATION</scope>
</reference>
<evidence type="ECO:0000313" key="2">
    <source>
        <dbReference type="EMBL" id="CDS23365.1"/>
    </source>
</evidence>
<evidence type="ECO:0000256" key="1">
    <source>
        <dbReference type="SAM" id="Phobius"/>
    </source>
</evidence>
<evidence type="ECO:0000313" key="3">
    <source>
        <dbReference type="Proteomes" id="UP000492820"/>
    </source>
</evidence>
<gene>
    <name evidence="2" type="ORF">EgrG_002039900</name>
</gene>
<accession>A0A068WY33</accession>
<reference evidence="2" key="2">
    <citation type="submission" date="2014-06" db="EMBL/GenBank/DDBJ databases">
        <authorList>
            <person name="Aslett M."/>
        </authorList>
    </citation>
    <scope>NUCLEOTIDE SEQUENCE</scope>
</reference>
<keyword evidence="1" id="KW-0812">Transmembrane</keyword>
<dbReference type="Proteomes" id="UP000492820">
    <property type="component" value="Unassembled WGS sequence"/>
</dbReference>
<evidence type="ECO:0000313" key="4">
    <source>
        <dbReference type="WBParaSite" id="EgrG_002039900"/>
    </source>
</evidence>
<protein>
    <submittedName>
        <fullName evidence="4">Ovule protein</fullName>
    </submittedName>
</protein>
<keyword evidence="1" id="KW-0472">Membrane</keyword>
<feature type="transmembrane region" description="Helical" evidence="1">
    <location>
        <begin position="57"/>
        <end position="78"/>
    </location>
</feature>
<name>A0A068WY33_ECHGR</name>
<proteinExistence type="predicted"/>